<accession>A0A366F3P2</accession>
<protein>
    <submittedName>
        <fullName evidence="2">Uncharacterized protein DUF1236</fullName>
    </submittedName>
</protein>
<feature type="signal peptide" evidence="1">
    <location>
        <begin position="1"/>
        <end position="23"/>
    </location>
</feature>
<feature type="chain" id="PRO_5016817318" evidence="1">
    <location>
        <begin position="24"/>
        <end position="121"/>
    </location>
</feature>
<evidence type="ECO:0000313" key="2">
    <source>
        <dbReference type="EMBL" id="RBP09273.1"/>
    </source>
</evidence>
<evidence type="ECO:0000313" key="3">
    <source>
        <dbReference type="Proteomes" id="UP000253529"/>
    </source>
</evidence>
<organism evidence="2 3">
    <name type="scientific">Roseiarcus fermentans</name>
    <dbReference type="NCBI Taxonomy" id="1473586"/>
    <lineage>
        <taxon>Bacteria</taxon>
        <taxon>Pseudomonadati</taxon>
        <taxon>Pseudomonadota</taxon>
        <taxon>Alphaproteobacteria</taxon>
        <taxon>Hyphomicrobiales</taxon>
        <taxon>Roseiarcaceae</taxon>
        <taxon>Roseiarcus</taxon>
    </lineage>
</organism>
<dbReference type="Pfam" id="PF06823">
    <property type="entry name" value="DUF1236"/>
    <property type="match status" value="1"/>
</dbReference>
<dbReference type="RefSeq" id="WP_113890882.1">
    <property type="nucleotide sequence ID" value="NZ_QNRK01000022.1"/>
</dbReference>
<dbReference type="EMBL" id="QNRK01000022">
    <property type="protein sequence ID" value="RBP09273.1"/>
    <property type="molecule type" value="Genomic_DNA"/>
</dbReference>
<gene>
    <name evidence="2" type="ORF">DFR50_122110</name>
</gene>
<keyword evidence="3" id="KW-1185">Reference proteome</keyword>
<dbReference type="InterPro" id="IPR009642">
    <property type="entry name" value="DUF1236"/>
</dbReference>
<reference evidence="2 3" key="1">
    <citation type="submission" date="2018-06" db="EMBL/GenBank/DDBJ databases">
        <title>Genomic Encyclopedia of Type Strains, Phase IV (KMG-IV): sequencing the most valuable type-strain genomes for metagenomic binning, comparative biology and taxonomic classification.</title>
        <authorList>
            <person name="Goeker M."/>
        </authorList>
    </citation>
    <scope>NUCLEOTIDE SEQUENCE [LARGE SCALE GENOMIC DNA]</scope>
    <source>
        <strain evidence="2 3">DSM 24875</strain>
    </source>
</reference>
<dbReference type="Proteomes" id="UP000253529">
    <property type="component" value="Unassembled WGS sequence"/>
</dbReference>
<dbReference type="OrthoDB" id="8020822at2"/>
<sequence>MRAMIVFAATAAALSIPVAAAQADDRTPAVVGGAVGGAAVGTVVGGPVGTVVGAGVGALVGSSLAPQPSVVYQGPVAVGEALPDTYTYYDVPQYPGYRYIVVNNQRVIVDRKTHRIVRVIP</sequence>
<proteinExistence type="predicted"/>
<evidence type="ECO:0000256" key="1">
    <source>
        <dbReference type="SAM" id="SignalP"/>
    </source>
</evidence>
<keyword evidence="1" id="KW-0732">Signal</keyword>
<dbReference type="Gene3D" id="3.10.450.160">
    <property type="entry name" value="inner membrane protein cigr"/>
    <property type="match status" value="1"/>
</dbReference>
<dbReference type="AlphaFoldDB" id="A0A366F3P2"/>
<comment type="caution">
    <text evidence="2">The sequence shown here is derived from an EMBL/GenBank/DDBJ whole genome shotgun (WGS) entry which is preliminary data.</text>
</comment>
<name>A0A366F3P2_9HYPH</name>